<protein>
    <submittedName>
        <fullName evidence="1">Uncharacterized protein</fullName>
    </submittedName>
</protein>
<sequence length="70" mass="8149">MTRITKNTLNYYLERLNKLTNGNFNIGYAYGGVRLESNEGSIDISQRLTKRELYYQLVTTINILERGLKC</sequence>
<evidence type="ECO:0000313" key="1">
    <source>
        <dbReference type="EMBL" id="CAB4241011.1"/>
    </source>
</evidence>
<gene>
    <name evidence="1" type="ORF">UFOVP22_43</name>
</gene>
<accession>A0A6J5T8L8</accession>
<name>A0A6J5T8L8_9CAUD</name>
<dbReference type="EMBL" id="LR797818">
    <property type="protein sequence ID" value="CAB4241011.1"/>
    <property type="molecule type" value="Genomic_DNA"/>
</dbReference>
<organism evidence="1">
    <name type="scientific">uncultured Caudovirales phage</name>
    <dbReference type="NCBI Taxonomy" id="2100421"/>
    <lineage>
        <taxon>Viruses</taxon>
        <taxon>Duplodnaviria</taxon>
        <taxon>Heunggongvirae</taxon>
        <taxon>Uroviricota</taxon>
        <taxon>Caudoviricetes</taxon>
        <taxon>Peduoviridae</taxon>
        <taxon>Maltschvirus</taxon>
        <taxon>Maltschvirus maltsch</taxon>
    </lineage>
</organism>
<reference evidence="1" key="1">
    <citation type="submission" date="2020-05" db="EMBL/GenBank/DDBJ databases">
        <authorList>
            <person name="Chiriac C."/>
            <person name="Salcher M."/>
            <person name="Ghai R."/>
            <person name="Kavagutti S V."/>
        </authorList>
    </citation>
    <scope>NUCLEOTIDE SEQUENCE</scope>
</reference>
<proteinExistence type="predicted"/>